<proteinExistence type="predicted"/>
<dbReference type="GO" id="GO:0016192">
    <property type="term" value="P:vesicle-mediated transport"/>
    <property type="evidence" value="ECO:0007669"/>
    <property type="project" value="InterPro"/>
</dbReference>
<evidence type="ECO:0000313" key="2">
    <source>
        <dbReference type="EMBL" id="PRP87016.1"/>
    </source>
</evidence>
<dbReference type="InterPro" id="IPR045046">
    <property type="entry name" value="Vps9-like"/>
</dbReference>
<dbReference type="GO" id="GO:0030139">
    <property type="term" value="C:endocytic vesicle"/>
    <property type="evidence" value="ECO:0007669"/>
    <property type="project" value="TreeGrafter"/>
</dbReference>
<dbReference type="InterPro" id="IPR003123">
    <property type="entry name" value="VPS9"/>
</dbReference>
<dbReference type="SMART" id="SM00167">
    <property type="entry name" value="VPS9"/>
    <property type="match status" value="1"/>
</dbReference>
<dbReference type="EMBL" id="MDYQ01000024">
    <property type="protein sequence ID" value="PRP87016.1"/>
    <property type="molecule type" value="Genomic_DNA"/>
</dbReference>
<dbReference type="Gene3D" id="1.20.1050.80">
    <property type="entry name" value="VPS9 domain"/>
    <property type="match status" value="1"/>
</dbReference>
<evidence type="ECO:0000259" key="1">
    <source>
        <dbReference type="PROSITE" id="PS51205"/>
    </source>
</evidence>
<dbReference type="PROSITE" id="PS51205">
    <property type="entry name" value="VPS9"/>
    <property type="match status" value="1"/>
</dbReference>
<comment type="caution">
    <text evidence="2">The sequence shown here is derived from an EMBL/GenBank/DDBJ whole genome shotgun (WGS) entry which is preliminary data.</text>
</comment>
<dbReference type="OrthoDB" id="21085at2759"/>
<dbReference type="STRING" id="1890364.A0A2P6NSU1"/>
<feature type="domain" description="VPS9" evidence="1">
    <location>
        <begin position="248"/>
        <end position="395"/>
    </location>
</feature>
<organism evidence="2 3">
    <name type="scientific">Planoprotostelium fungivorum</name>
    <dbReference type="NCBI Taxonomy" id="1890364"/>
    <lineage>
        <taxon>Eukaryota</taxon>
        <taxon>Amoebozoa</taxon>
        <taxon>Evosea</taxon>
        <taxon>Variosea</taxon>
        <taxon>Cavosteliida</taxon>
        <taxon>Cavosteliaceae</taxon>
        <taxon>Planoprotostelium</taxon>
    </lineage>
</organism>
<dbReference type="GO" id="GO:0005829">
    <property type="term" value="C:cytosol"/>
    <property type="evidence" value="ECO:0007669"/>
    <property type="project" value="TreeGrafter"/>
</dbReference>
<dbReference type="InterPro" id="IPR037191">
    <property type="entry name" value="VPS9_dom_sf"/>
</dbReference>
<dbReference type="GO" id="GO:0005085">
    <property type="term" value="F:guanyl-nucleotide exchange factor activity"/>
    <property type="evidence" value="ECO:0007669"/>
    <property type="project" value="InterPro"/>
</dbReference>
<dbReference type="AlphaFoldDB" id="A0A2P6NSU1"/>
<gene>
    <name evidence="2" type="ORF">PROFUN_04998</name>
</gene>
<accession>A0A2P6NSU1</accession>
<evidence type="ECO:0000313" key="3">
    <source>
        <dbReference type="Proteomes" id="UP000241769"/>
    </source>
</evidence>
<dbReference type="PANTHER" id="PTHR23101:SF104">
    <property type="entry name" value="PROTEIN SPRINT"/>
    <property type="match status" value="1"/>
</dbReference>
<dbReference type="InParanoid" id="A0A2P6NSU1"/>
<dbReference type="Pfam" id="PF02204">
    <property type="entry name" value="VPS9"/>
    <property type="match status" value="1"/>
</dbReference>
<dbReference type="Proteomes" id="UP000241769">
    <property type="component" value="Unassembled WGS sequence"/>
</dbReference>
<sequence length="403" mass="46348">MLTLSPKVDAYHGGETLRYEVLKMFPFGSKRPRLIKLSVIGIHNCHMNGTSTSLHSYASVLGVTAKEREHEYNYETDRASEISEEIASRVAECKSSLRRGVITKVSGNFMKALMIVHKYEEEKHPIRSRHRAKSVQENMLKGQLQSIITSLLNKPQTLEQFTINSFIKHFPSQLSKDCKMAVSNCRELMDRLKDTLRRTQPDVFDQELASLQQTSQEELDSIWERCIEQFLVLPVHEHIIQALRSYTTDSDETIEEKKKTLRELPKAYFGIPSYCAQTEDIDWSRVVSFFNDLSRKSLPIEKLESIIKMCRITFEMMCSIKEKERKAPVGVSADEFLPVIIYGIVQSNLTELETLIEYLYGLIPSDYLSGESGYYLTAFASAVYYLRDLSISDFRAEGLRMSR</sequence>
<dbReference type="PANTHER" id="PTHR23101">
    <property type="entry name" value="RAB GDP/GTP EXCHANGE FACTOR"/>
    <property type="match status" value="1"/>
</dbReference>
<dbReference type="GO" id="GO:0031267">
    <property type="term" value="F:small GTPase binding"/>
    <property type="evidence" value="ECO:0007669"/>
    <property type="project" value="TreeGrafter"/>
</dbReference>
<protein>
    <recommendedName>
        <fullName evidence="1">VPS9 domain-containing protein</fullName>
    </recommendedName>
</protein>
<reference evidence="2 3" key="1">
    <citation type="journal article" date="2018" name="Genome Biol. Evol.">
        <title>Multiple Roots of Fruiting Body Formation in Amoebozoa.</title>
        <authorList>
            <person name="Hillmann F."/>
            <person name="Forbes G."/>
            <person name="Novohradska S."/>
            <person name="Ferling I."/>
            <person name="Riege K."/>
            <person name="Groth M."/>
            <person name="Westermann M."/>
            <person name="Marz M."/>
            <person name="Spaller T."/>
            <person name="Winckler T."/>
            <person name="Schaap P."/>
            <person name="Glockner G."/>
        </authorList>
    </citation>
    <scope>NUCLEOTIDE SEQUENCE [LARGE SCALE GENOMIC DNA]</scope>
    <source>
        <strain evidence="2 3">Jena</strain>
    </source>
</reference>
<keyword evidence="3" id="KW-1185">Reference proteome</keyword>
<dbReference type="SUPFAM" id="SSF109993">
    <property type="entry name" value="VPS9 domain"/>
    <property type="match status" value="1"/>
</dbReference>
<name>A0A2P6NSU1_9EUKA</name>